<dbReference type="EMBL" id="CP029553">
    <property type="protein sequence ID" value="AWN46808.1"/>
    <property type="molecule type" value="Genomic_DNA"/>
</dbReference>
<proteinExistence type="predicted"/>
<dbReference type="KEGG" id="mtea:DK419_11225"/>
<accession>A0A2U8WMK5</accession>
<reference evidence="1 2" key="1">
    <citation type="submission" date="2018-05" db="EMBL/GenBank/DDBJ databases">
        <title>Complete Genome Sequence of Methylobacterium sp. 17Sr1-28.</title>
        <authorList>
            <person name="Srinivasan S."/>
        </authorList>
    </citation>
    <scope>NUCLEOTIDE SEQUENCE [LARGE SCALE GENOMIC DNA]</scope>
    <source>
        <strain evidence="1 2">17Sr1-28</strain>
    </source>
</reference>
<sequence length="132" mass="13515">MAADPREGAGGASGILVAQERRLGCITGLELRPLPSGVFQMLVEAKGCATGSRNAPVCSARDGAPCRARTSARAAAERVIGGAVSRQKKGDGRVAGRPPVGSAAFPVACGGPREPFRAGGVRRPTRCRCAFR</sequence>
<evidence type="ECO:0000313" key="2">
    <source>
        <dbReference type="Proteomes" id="UP000245444"/>
    </source>
</evidence>
<name>A0A2U8WMK5_9HYPH</name>
<protein>
    <submittedName>
        <fullName evidence="1">Uncharacterized protein</fullName>
    </submittedName>
</protein>
<evidence type="ECO:0000313" key="1">
    <source>
        <dbReference type="EMBL" id="AWN46808.1"/>
    </source>
</evidence>
<gene>
    <name evidence="1" type="ORF">DK419_11225</name>
</gene>
<dbReference type="AlphaFoldDB" id="A0A2U8WMK5"/>
<organism evidence="1 2">
    <name type="scientific">Methylobacterium terrae</name>
    <dbReference type="NCBI Taxonomy" id="2202827"/>
    <lineage>
        <taxon>Bacteria</taxon>
        <taxon>Pseudomonadati</taxon>
        <taxon>Pseudomonadota</taxon>
        <taxon>Alphaproteobacteria</taxon>
        <taxon>Hyphomicrobiales</taxon>
        <taxon>Methylobacteriaceae</taxon>
        <taxon>Methylobacterium</taxon>
    </lineage>
</organism>
<dbReference type="Proteomes" id="UP000245444">
    <property type="component" value="Chromosome"/>
</dbReference>
<keyword evidence="2" id="KW-1185">Reference proteome</keyword>